<dbReference type="InterPro" id="IPR021251">
    <property type="entry name" value="DUF2793"/>
</dbReference>
<reference evidence="1 2" key="1">
    <citation type="submission" date="2022-05" db="EMBL/GenBank/DDBJ databases">
        <authorList>
            <person name="Jo J.-H."/>
            <person name="Im W.-T."/>
        </authorList>
    </citation>
    <scope>NUCLEOTIDE SEQUENCE [LARGE SCALE GENOMIC DNA]</scope>
    <source>
        <strain evidence="1 2">NSE70-1</strain>
    </source>
</reference>
<sequence length="164" mass="17627">MEQTARFQIPLLAPGQVQKELTHNEALERIAMLLCPIVEGPPQAEPPEDPEIGNCYLIEEAALGDWQGEGGSIACFTAGGWRFIAPTEGLSVTDKSSREIFQWRSGGWEAGIARCREVRIDGQNVLRGRQPAIPDPAGGTVVDEQCRAAVAAVLEGLRAHGLIG</sequence>
<accession>A0ABT0RX45</accession>
<dbReference type="RefSeq" id="WP_249905047.1">
    <property type="nucleotide sequence ID" value="NZ_JAMGBA010000003.1"/>
</dbReference>
<gene>
    <name evidence="1" type="ORF">LZ496_12480</name>
</gene>
<dbReference type="EMBL" id="JAMGBA010000003">
    <property type="protein sequence ID" value="MCL6699594.1"/>
    <property type="molecule type" value="Genomic_DNA"/>
</dbReference>
<dbReference type="Proteomes" id="UP001203410">
    <property type="component" value="Unassembled WGS sequence"/>
</dbReference>
<keyword evidence="2" id="KW-1185">Reference proteome</keyword>
<evidence type="ECO:0000313" key="1">
    <source>
        <dbReference type="EMBL" id="MCL6699594.1"/>
    </source>
</evidence>
<organism evidence="1 2">
    <name type="scientific">Sphingomonas caseinilyticus</name>
    <dbReference type="NCBI Taxonomy" id="2908205"/>
    <lineage>
        <taxon>Bacteria</taxon>
        <taxon>Pseudomonadati</taxon>
        <taxon>Pseudomonadota</taxon>
        <taxon>Alphaproteobacteria</taxon>
        <taxon>Sphingomonadales</taxon>
        <taxon>Sphingomonadaceae</taxon>
        <taxon>Sphingomonas</taxon>
    </lineage>
</organism>
<dbReference type="Pfam" id="PF10983">
    <property type="entry name" value="DUF2793"/>
    <property type="match status" value="1"/>
</dbReference>
<name>A0ABT0RX45_9SPHN</name>
<protein>
    <submittedName>
        <fullName evidence="1">DUF2793 domain-containing protein</fullName>
    </submittedName>
</protein>
<comment type="caution">
    <text evidence="1">The sequence shown here is derived from an EMBL/GenBank/DDBJ whole genome shotgun (WGS) entry which is preliminary data.</text>
</comment>
<evidence type="ECO:0000313" key="2">
    <source>
        <dbReference type="Proteomes" id="UP001203410"/>
    </source>
</evidence>
<proteinExistence type="predicted"/>